<dbReference type="EMBL" id="CP002915">
    <property type="protein sequence ID" value="AEK30390.1"/>
    <property type="molecule type" value="Genomic_DNA"/>
</dbReference>
<dbReference type="GO" id="GO:0008932">
    <property type="term" value="F:lytic endotransglycosylase activity"/>
    <property type="evidence" value="ECO:0007669"/>
    <property type="project" value="UniProtKB-UniRule"/>
</dbReference>
<comment type="catalytic activity">
    <reaction evidence="7">
        <text>a peptidoglycan chain = a peptidoglycan chain with N-acetyl-1,6-anhydromuramyl-[peptide] at the reducing end + a peptidoglycan chain with N-acetylglucosamine at the non-reducing end.</text>
        <dbReference type="EC" id="4.2.2.29"/>
    </reaction>
</comment>
<dbReference type="PANTHER" id="PTHR30518">
    <property type="entry name" value="ENDOLYTIC MUREIN TRANSGLYCOSYLASE"/>
    <property type="match status" value="1"/>
</dbReference>
<keyword evidence="1 7" id="KW-1003">Cell membrane</keyword>
<accession>A0A806FY66</accession>
<comment type="subcellular location">
    <subcellularLocation>
        <location evidence="7">Cell membrane</location>
        <topology evidence="7">Single-pass membrane protein</topology>
    </subcellularLocation>
</comment>
<evidence type="ECO:0000256" key="6">
    <source>
        <dbReference type="ARBA" id="ARBA00023316"/>
    </source>
</evidence>
<feature type="transmembrane region" description="Helical" evidence="7">
    <location>
        <begin position="81"/>
        <end position="103"/>
    </location>
</feature>
<keyword evidence="3 7" id="KW-1133">Transmembrane helix</keyword>
<keyword evidence="5 7" id="KW-0456">Lyase</keyword>
<dbReference type="NCBIfam" id="TIGR00247">
    <property type="entry name" value="endolytic transglycosylase MltG"/>
    <property type="match status" value="1"/>
</dbReference>
<dbReference type="GO" id="GO:0005886">
    <property type="term" value="C:plasma membrane"/>
    <property type="evidence" value="ECO:0007669"/>
    <property type="project" value="UniProtKB-SubCell"/>
</dbReference>
<dbReference type="CDD" id="cd08010">
    <property type="entry name" value="MltG_like"/>
    <property type="match status" value="1"/>
</dbReference>
<sequence length="428" mass="47564">MSAASNTEPSSTSSRRLRSSRRLLIVHAITQRSFEVSDDLHDFFNADESWDDGAEPAAMPPAPPHSRREMRRQRAMRKRRNLIICIIVVIALALISVGGVFAYRAARNWRRTNMAHESLVEDYPGPGDTDVAFTVKQGEGIMEVGANLVQQQIVKSADTFATYVSSNDKTLYPGTYALKTHMKASQAADILSDQGNAKGFAEVRQGERVSTVIERICADNDIDKTRFEAIVNNRDEASKILPAEANGNFEGWLEPGTYTVGDVATAPERLLKEMVDARIRKLDEMGVPQGAERERMLIIASIVEAEVNSSDYYSKVSRVIYNRLDKDMTLGMDSTVAYGASINGMQLTNDQLQDTSNPYNTRVNRGLPPTPISNPGDDAIEAAMHPADGNWLYFVTTDLKTGETKFADTDEQFQQLVQEYRRNNPDAN</sequence>
<organism evidence="8 9">
    <name type="scientific">Bifidobacterium animalis subsp. lactis CNCM I-2494</name>
    <dbReference type="NCBI Taxonomy" id="1042403"/>
    <lineage>
        <taxon>Bacteria</taxon>
        <taxon>Bacillati</taxon>
        <taxon>Actinomycetota</taxon>
        <taxon>Actinomycetes</taxon>
        <taxon>Bifidobacteriales</taxon>
        <taxon>Bifidobacteriaceae</taxon>
        <taxon>Bifidobacterium</taxon>
    </lineage>
</organism>
<dbReference type="Proteomes" id="UP000008394">
    <property type="component" value="Chromosome"/>
</dbReference>
<evidence type="ECO:0000313" key="8">
    <source>
        <dbReference type="EMBL" id="AEK30390.1"/>
    </source>
</evidence>
<comment type="similarity">
    <text evidence="7">Belongs to the transglycosylase MltG family.</text>
</comment>
<evidence type="ECO:0000256" key="7">
    <source>
        <dbReference type="HAMAP-Rule" id="MF_02065"/>
    </source>
</evidence>
<evidence type="ECO:0000256" key="5">
    <source>
        <dbReference type="ARBA" id="ARBA00023239"/>
    </source>
</evidence>
<feature type="site" description="Important for catalytic activity" evidence="7">
    <location>
        <position position="306"/>
    </location>
</feature>
<evidence type="ECO:0000256" key="1">
    <source>
        <dbReference type="ARBA" id="ARBA00022475"/>
    </source>
</evidence>
<proteinExistence type="inferred from homology"/>
<keyword evidence="2 7" id="KW-0812">Transmembrane</keyword>
<evidence type="ECO:0000313" key="9">
    <source>
        <dbReference type="Proteomes" id="UP000008394"/>
    </source>
</evidence>
<dbReference type="PANTHER" id="PTHR30518:SF2">
    <property type="entry name" value="ENDOLYTIC MUREIN TRANSGLYCOSYLASE"/>
    <property type="match status" value="1"/>
</dbReference>
<dbReference type="Gene3D" id="3.30.1490.480">
    <property type="entry name" value="Endolytic murein transglycosylase"/>
    <property type="match status" value="1"/>
</dbReference>
<comment type="function">
    <text evidence="7">Functions as a peptidoglycan terminase that cleaves nascent peptidoglycan strands endolytically to terminate their elongation.</text>
</comment>
<dbReference type="HAMAP" id="MF_02065">
    <property type="entry name" value="MltG"/>
    <property type="match status" value="1"/>
</dbReference>
<protein>
    <recommendedName>
        <fullName evidence="7">Endolytic murein transglycosylase</fullName>
        <ecNumber evidence="7">4.2.2.29</ecNumber>
    </recommendedName>
    <alternativeName>
        <fullName evidence="7">Peptidoglycan lytic transglycosylase</fullName>
    </alternativeName>
    <alternativeName>
        <fullName evidence="7">Peptidoglycan polymerization terminase</fullName>
    </alternativeName>
</protein>
<dbReference type="InterPro" id="IPR003770">
    <property type="entry name" value="MLTG-like"/>
</dbReference>
<reference evidence="8 9" key="1">
    <citation type="journal article" date="2011" name="J. Bacteriol.">
        <title>Genome Sequence of the Probiotic Strain Bifidobacterium animalis subsp. lactis CNCM I-2494.</title>
        <authorList>
            <person name="Chervaux C."/>
            <person name="Grimaldi C."/>
            <person name="Bolotin A."/>
            <person name="Quinquis B."/>
            <person name="Legrain-Raspaud S."/>
            <person name="van Hylckama Vlieg J.E."/>
            <person name="Denariaz G."/>
            <person name="Smokvina T."/>
        </authorList>
    </citation>
    <scope>NUCLEOTIDE SEQUENCE [LARGE SCALE GENOMIC DNA]</scope>
    <source>
        <strain evidence="8 9">CNCM I-2494</strain>
    </source>
</reference>
<dbReference type="GO" id="GO:0071555">
    <property type="term" value="P:cell wall organization"/>
    <property type="evidence" value="ECO:0007669"/>
    <property type="project" value="UniProtKB-KW"/>
</dbReference>
<name>A0A806FY66_BIFAN</name>
<evidence type="ECO:0000256" key="3">
    <source>
        <dbReference type="ARBA" id="ARBA00022989"/>
    </source>
</evidence>
<dbReference type="EC" id="4.2.2.29" evidence="7"/>
<evidence type="ECO:0000256" key="4">
    <source>
        <dbReference type="ARBA" id="ARBA00023136"/>
    </source>
</evidence>
<keyword evidence="4 7" id="KW-0472">Membrane</keyword>
<dbReference type="Pfam" id="PF02618">
    <property type="entry name" value="YceG"/>
    <property type="match status" value="1"/>
</dbReference>
<dbReference type="AlphaFoldDB" id="A0A806FY66"/>
<dbReference type="KEGG" id="bnm:BALAC2494_01131"/>
<keyword evidence="6 7" id="KW-0961">Cell wall biogenesis/degradation</keyword>
<evidence type="ECO:0000256" key="2">
    <source>
        <dbReference type="ARBA" id="ARBA00022692"/>
    </source>
</evidence>
<dbReference type="GO" id="GO:0009252">
    <property type="term" value="P:peptidoglycan biosynthetic process"/>
    <property type="evidence" value="ECO:0007669"/>
    <property type="project" value="UniProtKB-UniRule"/>
</dbReference>
<gene>
    <name evidence="7" type="primary">mltG</name>
    <name evidence="8" type="ORF">BALAC2494_01131</name>
</gene>